<dbReference type="EMBL" id="QXFU01000940">
    <property type="protein sequence ID" value="KAE9015585.1"/>
    <property type="molecule type" value="Genomic_DNA"/>
</dbReference>
<dbReference type="Proteomes" id="UP000429607">
    <property type="component" value="Unassembled WGS sequence"/>
</dbReference>
<evidence type="ECO:0000313" key="2">
    <source>
        <dbReference type="EMBL" id="KAE9017228.1"/>
    </source>
</evidence>
<name>A0A6A3LGR4_9STRA</name>
<protein>
    <submittedName>
        <fullName evidence="2">Uncharacterized protein</fullName>
    </submittedName>
</protein>
<evidence type="ECO:0000313" key="1">
    <source>
        <dbReference type="EMBL" id="KAE9015585.1"/>
    </source>
</evidence>
<sequence length="59" mass="6472">MWNVIPHPTRRLPAAFLATKCSTIALAAFRSLCGTHQARDTTRLVEHCSTRARCAMGSS</sequence>
<gene>
    <name evidence="2" type="ORF">PR001_g14458</name>
    <name evidence="1" type="ORF">PR002_g13885</name>
</gene>
<evidence type="ECO:0000313" key="4">
    <source>
        <dbReference type="Proteomes" id="UP000435112"/>
    </source>
</evidence>
<evidence type="ECO:0000313" key="3">
    <source>
        <dbReference type="Proteomes" id="UP000429607"/>
    </source>
</evidence>
<dbReference type="Proteomes" id="UP000435112">
    <property type="component" value="Unassembled WGS sequence"/>
</dbReference>
<comment type="caution">
    <text evidence="2">The sequence shown here is derived from an EMBL/GenBank/DDBJ whole genome shotgun (WGS) entry which is preliminary data.</text>
</comment>
<dbReference type="EMBL" id="QXFV01001037">
    <property type="protein sequence ID" value="KAE9017228.1"/>
    <property type="molecule type" value="Genomic_DNA"/>
</dbReference>
<dbReference type="AlphaFoldDB" id="A0A6A3LGR4"/>
<organism evidence="2 3">
    <name type="scientific">Phytophthora rubi</name>
    <dbReference type="NCBI Taxonomy" id="129364"/>
    <lineage>
        <taxon>Eukaryota</taxon>
        <taxon>Sar</taxon>
        <taxon>Stramenopiles</taxon>
        <taxon>Oomycota</taxon>
        <taxon>Peronosporomycetes</taxon>
        <taxon>Peronosporales</taxon>
        <taxon>Peronosporaceae</taxon>
        <taxon>Phytophthora</taxon>
    </lineage>
</organism>
<reference evidence="3 4" key="1">
    <citation type="submission" date="2018-09" db="EMBL/GenBank/DDBJ databases">
        <title>Genomic investigation of the strawberry pathogen Phytophthora fragariae indicates pathogenicity is determined by transcriptional variation in three key races.</title>
        <authorList>
            <person name="Adams T.M."/>
            <person name="Armitage A.D."/>
            <person name="Sobczyk M.K."/>
            <person name="Bates H.J."/>
            <person name="Dunwell J.M."/>
            <person name="Nellist C.F."/>
            <person name="Harrison R.J."/>
        </authorList>
    </citation>
    <scope>NUCLEOTIDE SEQUENCE [LARGE SCALE GENOMIC DNA]</scope>
    <source>
        <strain evidence="2 3">SCRP249</strain>
        <strain evidence="1 4">SCRP324</strain>
    </source>
</reference>
<accession>A0A6A3LGR4</accession>
<proteinExistence type="predicted"/>